<sequence length="149" mass="16842">MAGQKGMTAGEGRVTRLRRRTSAFRASAEAYVIEAERLLERSRAEVTPAERVTWAYRAALRAAGAVIEASPGQGRRRRVSGSAWSRLRTVDPDLVTWVDRFEVYARFVSRVEMGLEQGLRGTDADRMYDEVCRFVDMVRQRVGYLPDVA</sequence>
<dbReference type="RefSeq" id="WP_227870987.1">
    <property type="nucleotide sequence ID" value="NZ_CABKVS010000002.1"/>
</dbReference>
<protein>
    <recommendedName>
        <fullName evidence="1">SAV-6107-like HEPN domain-containing protein</fullName>
    </recommendedName>
</protein>
<dbReference type="AlphaFoldDB" id="A0A2Z3YYP8"/>
<dbReference type="Pfam" id="PF18726">
    <property type="entry name" value="HEPN_SAV_6107"/>
    <property type="match status" value="1"/>
</dbReference>
<gene>
    <name evidence="2" type="ORF">Csp1_16590</name>
</gene>
<feature type="domain" description="SAV-6107-like HEPN" evidence="1">
    <location>
        <begin position="45"/>
        <end position="139"/>
    </location>
</feature>
<evidence type="ECO:0000313" key="2">
    <source>
        <dbReference type="EMBL" id="AWT26443.1"/>
    </source>
</evidence>
<reference evidence="3" key="1">
    <citation type="submission" date="2017-11" db="EMBL/GenBank/DDBJ databases">
        <title>Otitis media/interna in a cat caused by the recently described species Corynebacterium provencense.</title>
        <authorList>
            <person name="Kittl S."/>
            <person name="Brodard I."/>
            <person name="Rychener L."/>
            <person name="Jores J."/>
            <person name="Roosje P."/>
            <person name="Gobeli Brawand S."/>
        </authorList>
    </citation>
    <scope>NUCLEOTIDE SEQUENCE [LARGE SCALE GENOMIC DNA]</scope>
    <source>
        <strain evidence="3">17KM38</strain>
    </source>
</reference>
<name>A0A2Z3YYP8_9CORY</name>
<evidence type="ECO:0000259" key="1">
    <source>
        <dbReference type="Pfam" id="PF18726"/>
    </source>
</evidence>
<dbReference type="KEGG" id="cpre:Csp1_16590"/>
<keyword evidence="3" id="KW-1185">Reference proteome</keyword>
<dbReference type="EMBL" id="CP024988">
    <property type="protein sequence ID" value="AWT26443.1"/>
    <property type="molecule type" value="Genomic_DNA"/>
</dbReference>
<dbReference type="STRING" id="1737425.GCA_900049755_02586"/>
<dbReference type="InterPro" id="IPR040891">
    <property type="entry name" value="HEPN_SAV_6107"/>
</dbReference>
<proteinExistence type="predicted"/>
<organism evidence="2 3">
    <name type="scientific">Corynebacterium provencense</name>
    <dbReference type="NCBI Taxonomy" id="1737425"/>
    <lineage>
        <taxon>Bacteria</taxon>
        <taxon>Bacillati</taxon>
        <taxon>Actinomycetota</taxon>
        <taxon>Actinomycetes</taxon>
        <taxon>Mycobacteriales</taxon>
        <taxon>Corynebacteriaceae</taxon>
        <taxon>Corynebacterium</taxon>
    </lineage>
</organism>
<accession>A0A2Z3YYP8</accession>
<evidence type="ECO:0000313" key="3">
    <source>
        <dbReference type="Proteomes" id="UP000247696"/>
    </source>
</evidence>
<dbReference type="Proteomes" id="UP000247696">
    <property type="component" value="Chromosome"/>
</dbReference>